<dbReference type="Ensembl" id="ENST00000706470.1">
    <property type="protein sequence ID" value="ENSP00000516403.1"/>
    <property type="gene ID" value="ENSG00000111786.11"/>
</dbReference>
<evidence type="ECO:0000313" key="2">
    <source>
        <dbReference type="Ensembl" id="ENSP00000516403.1"/>
    </source>
</evidence>
<reference evidence="2" key="4">
    <citation type="submission" date="2025-08" db="UniProtKB">
        <authorList>
            <consortium name="Ensembl"/>
        </authorList>
    </citation>
    <scope>IDENTIFICATION</scope>
</reference>
<evidence type="ECO:0000256" key="1">
    <source>
        <dbReference type="SAM" id="MobiDB-lite"/>
    </source>
</evidence>
<dbReference type="AlphaFoldDB" id="A0A9L9PWY3"/>
<dbReference type="Proteomes" id="UP000005640">
    <property type="component" value="Chromosome 12"/>
</dbReference>
<dbReference type="OpenTargets" id="ENSG00000111786"/>
<feature type="compositionally biased region" description="Basic and acidic residues" evidence="1">
    <location>
        <begin position="11"/>
        <end position="20"/>
    </location>
</feature>
<protein>
    <submittedName>
        <fullName evidence="2">Serine and arginine rich splicing factor 9</fullName>
    </submittedName>
</protein>
<dbReference type="Ensembl" id="ENST00000706470.1">
    <property type="protein sequence ID" value="ENSP00000516403.1"/>
    <property type="gene ID" value="ENSG00000111786.10"/>
</dbReference>
<keyword evidence="3" id="KW-1185">Reference proteome</keyword>
<reference evidence="2 3" key="1">
    <citation type="journal article" date="2001" name="Nature">
        <title>Initial sequencing and analysis of the human genome.</title>
        <authorList>
            <consortium name="International Human Genome Sequencing Consortium"/>
            <person name="Lander E.S."/>
            <person name="Linton L.M."/>
            <person name="Birren B."/>
            <person name="Nusbaum C."/>
            <person name="Zody M.C."/>
            <person name="Baldwin J."/>
            <person name="Devon K."/>
            <person name="Dewar K."/>
            <person name="Doyle M."/>
            <person name="FitzHugh W."/>
            <person name="Funke R."/>
            <person name="Gage D."/>
            <person name="Harris K."/>
            <person name="Heaford A."/>
            <person name="Howland J."/>
            <person name="Kann L."/>
            <person name="Lehoczky J."/>
            <person name="LeVine R."/>
            <person name="McEwan P."/>
            <person name="McKernan K."/>
            <person name="Meldrim J."/>
            <person name="Mesirov J.P."/>
            <person name="Miranda C."/>
            <person name="Morris W."/>
            <person name="Naylor J."/>
            <person name="Raymond C."/>
            <person name="Rosetti M."/>
            <person name="Santos R."/>
            <person name="Sheridan A."/>
            <person name="Sougnez C."/>
            <person name="Stange-Thomann N."/>
            <person name="Stojanovic N."/>
            <person name="Subramanian A."/>
            <person name="Wyman D."/>
            <person name="Rogers J."/>
            <person name="Sulston J."/>
            <person name="Ainscough R."/>
            <person name="Beck S."/>
            <person name="Bentley D."/>
            <person name="Burton J."/>
            <person name="Clee C."/>
            <person name="Carter N."/>
            <person name="Coulson A."/>
            <person name="Deadman R."/>
            <person name="Deloukas P."/>
            <person name="Dunham A."/>
            <person name="Dunham I."/>
            <person name="Durbin R."/>
            <person name="French L."/>
            <person name="Grafham D."/>
            <person name="Gregory S."/>
            <person name="Hubbard T."/>
            <person name="Humphray S."/>
            <person name="Hunt A."/>
            <person name="Jones M."/>
            <person name="Lloyd C."/>
            <person name="McMurray A."/>
            <person name="Matthews L."/>
            <person name="Mercer S."/>
            <person name="Milne S."/>
            <person name="Mullikin J.C."/>
            <person name="Mungall A."/>
            <person name="Plumb R."/>
            <person name="Ross M."/>
            <person name="Shownkeen R."/>
            <person name="Sims S."/>
            <person name="Waterston R.H."/>
            <person name="Wilson R.K."/>
            <person name="Hillier L.W."/>
            <person name="McPherson J.D."/>
            <person name="Marra M.A."/>
            <person name="Mardis E.R."/>
            <person name="Fulton L.A."/>
            <person name="Chinwalla A.T."/>
            <person name="Pepin K.H."/>
            <person name="Gish W.R."/>
            <person name="Chissoe S.L."/>
            <person name="Wendl M.C."/>
            <person name="Delehaunty K.D."/>
            <person name="Miner T.L."/>
            <person name="Delehaunty A."/>
            <person name="Kramer J.B."/>
            <person name="Cook L.L."/>
            <person name="Fulton R.S."/>
            <person name="Johnson D.L."/>
            <person name="Minx P.J."/>
            <person name="Clifton S.W."/>
            <person name="Hawkins T."/>
            <person name="Branscomb E."/>
            <person name="Predki P."/>
            <person name="Richardson P."/>
            <person name="Wenning S."/>
            <person name="Slezak T."/>
            <person name="Doggett N."/>
            <person name="Cheng J.F."/>
            <person name="Olsen A."/>
            <person name="Lucas S."/>
            <person name="Elkin C."/>
            <person name="Uberbacher E."/>
            <person name="Frazier M."/>
            <person name="Gibbs R.A."/>
            <person name="Muzny D.M."/>
            <person name="Scherer S.E."/>
            <person name="Bouck J.B."/>
            <person name="Sodergren E.J."/>
            <person name="Worley K.C."/>
            <person name="Rives C.M."/>
            <person name="Gorrell J.H."/>
            <person name="Metzker M.L."/>
            <person name="Naylor S.L."/>
            <person name="Kucherlapati R.S."/>
            <person name="Nelson D.L."/>
            <person name="Weinstock G.M."/>
            <person name="Sakaki Y."/>
            <person name="Fujiyama A."/>
            <person name="Hattori M."/>
            <person name="Yada T."/>
            <person name="Toyoda A."/>
            <person name="Itoh T."/>
            <person name="Kawagoe C."/>
            <person name="Watanabe H."/>
            <person name="Totoki Y."/>
            <person name="Taylor T."/>
            <person name="Weissenbach J."/>
            <person name="Heilig R."/>
            <person name="Saurin W."/>
            <person name="Artiguenave F."/>
            <person name="Brottier P."/>
            <person name="Bruls T."/>
            <person name="Pelletier E."/>
            <person name="Robert C."/>
            <person name="Wincker P."/>
            <person name="Smith D.R."/>
            <person name="Doucette-Stamm L."/>
            <person name="Rubenfield M."/>
            <person name="Weinstock K."/>
            <person name="Lee H.M."/>
            <person name="Dubois J."/>
            <person name="Rosenthal A."/>
            <person name="Platzer M."/>
            <person name="Nyakatura G."/>
            <person name="Taudien S."/>
            <person name="Rump A."/>
            <person name="Yang H."/>
            <person name="Yu J."/>
            <person name="Wang J."/>
            <person name="Huang G."/>
            <person name="Gu J."/>
            <person name="Hood L."/>
            <person name="Rowen L."/>
            <person name="Madan A."/>
            <person name="Qin S."/>
            <person name="Davis R.W."/>
            <person name="Federspiel N.A."/>
            <person name="Abola A.P."/>
            <person name="Proctor M.J."/>
            <person name="Myers R.M."/>
            <person name="Schmutz J."/>
            <person name="Dickson M."/>
            <person name="Grimwood J."/>
            <person name="Cox D.R."/>
            <person name="Olson M.V."/>
            <person name="Kaul R."/>
            <person name="Raymond C."/>
            <person name="Shimizu N."/>
            <person name="Kawasaki K."/>
            <person name="Minoshima S."/>
            <person name="Evans G.A."/>
            <person name="Athanasiou M."/>
            <person name="Schultz R."/>
            <person name="Roe B.A."/>
            <person name="Chen F."/>
            <person name="Pan H."/>
            <person name="Ramser J."/>
            <person name="Lehrach H."/>
            <person name="Reinhardt R."/>
            <person name="McCombie W.R."/>
            <person name="de la Bastide M."/>
            <person name="Dedhia N."/>
            <person name="Blocker H."/>
            <person name="Hornischer K."/>
            <person name="Nordsiek G."/>
            <person name="Agarwala R."/>
            <person name="Aravind L."/>
            <person name="Bailey J.A."/>
            <person name="Bateman A."/>
            <person name="Batzoglou S."/>
            <person name="Birney E."/>
            <person name="Bork P."/>
            <person name="Brown D.G."/>
            <person name="Burge C.B."/>
            <person name="Cerutti L."/>
            <person name="Chen H.C."/>
            <person name="Church D."/>
            <person name="Clamp M."/>
            <person name="Copley R.R."/>
            <person name="Doerks T."/>
            <person name="Eddy S.R."/>
            <person name="Eichler E.E."/>
            <person name="Furey T.S."/>
            <person name="Galagan J."/>
            <person name="Gilbert J.G."/>
            <person name="Harmon C."/>
            <person name="Hayashizaki Y."/>
            <person name="Haussler D."/>
            <person name="Hermjakob H."/>
            <person name="Hokamp K."/>
            <person name="Jang W."/>
            <person name="Johnson L.S."/>
            <person name="Jones T.A."/>
            <person name="Kasif S."/>
            <person name="Kaspryzk A."/>
            <person name="Kennedy S."/>
            <person name="Kent W.J."/>
            <person name="Kitts P."/>
            <person name="Koonin E.V."/>
            <person name="Korf I."/>
            <person name="Kulp D."/>
            <person name="Lancet D."/>
            <person name="Lowe T.M."/>
            <person name="McLysaght A."/>
            <person name="Mikkelsen T."/>
            <person name="Moran J.V."/>
            <person name="Mulder N."/>
            <person name="Pollara V.J."/>
            <person name="Ponting C.P."/>
            <person name="Schuler G."/>
            <person name="Schultz J."/>
            <person name="Slater G."/>
            <person name="Smit A.F."/>
            <person name="Stupka E."/>
            <person name="Szustakowski J."/>
            <person name="Thierry-Mieg D."/>
            <person name="Thierry-Mieg J."/>
            <person name="Wagner L."/>
            <person name="Wallis J."/>
            <person name="Wheeler R."/>
            <person name="Williams A."/>
            <person name="Wolf Y.I."/>
            <person name="Wolfe K.H."/>
            <person name="Yang S.P."/>
            <person name="Yeh R.F."/>
            <person name="Collins F."/>
            <person name="Guyer M.S."/>
            <person name="Peterson J."/>
            <person name="Felsenfeld A."/>
            <person name="Wetterstrand K.A."/>
            <person name="Patrinos A."/>
            <person name="Morgan M.J."/>
            <person name="de Jong P."/>
            <person name="Catanese J.J."/>
            <person name="Osoegawa K."/>
            <person name="Shizuya H."/>
            <person name="Choi S."/>
            <person name="Chen Y.J."/>
        </authorList>
    </citation>
    <scope>NUCLEOTIDE SEQUENCE [LARGE SCALE GENOMIC DNA]</scope>
</reference>
<evidence type="ECO:0000313" key="3">
    <source>
        <dbReference type="Proteomes" id="UP000005640"/>
    </source>
</evidence>
<dbReference type="OrthoDB" id="1099063at2759"/>
<feature type="region of interest" description="Disordered" evidence="1">
    <location>
        <begin position="1"/>
        <end position="20"/>
    </location>
</feature>
<sequence>MGRTLRGPHTQKVEPRPGYEDHPAVWREMQRMLFMEEMVMIMASVGFVWSSPGLMEVGVGGPVVGGMGLLQEDLISEFLFQDFLRQAAGRT</sequence>
<dbReference type="EMBL" id="AC063943">
    <property type="status" value="NOT_ANNOTATED_CDS"/>
    <property type="molecule type" value="Genomic_DNA"/>
</dbReference>
<reference evidence="2 3" key="3">
    <citation type="journal article" date="2006" name="Nature">
        <title>The finished DNA sequence of human chromosome 12.</title>
        <authorList>
            <consortium name="Baylor College of Medicine Human Genome Sequencing Center Sequence Production Team"/>
            <person name="Scherer S.E."/>
            <person name="Muzny D.M."/>
            <person name="Buhay C.J."/>
            <person name="Chen R."/>
            <person name="Cree A."/>
            <person name="Ding Y."/>
            <person name="Dugan-Rocha S."/>
            <person name="Gill R."/>
            <person name="Gunaratne P."/>
            <person name="Harris R.A."/>
            <person name="Hawes A.C."/>
            <person name="Hernandez J."/>
            <person name="Hodgson A.V."/>
            <person name="Hume J."/>
            <person name="Jackson A."/>
            <person name="Khan Z.M."/>
            <person name="Kovar-Smith C."/>
            <person name="Lewis L.R."/>
            <person name="Lozado R.J."/>
            <person name="Metzker M.L."/>
            <person name="Milosavljevic A."/>
            <person name="Miner G.R."/>
            <person name="Montgomery K.T."/>
            <person name="Morgan M.B."/>
            <person name="Nazareth L.V."/>
            <person name="Scott G."/>
            <person name="Sodergren E."/>
            <person name="Song X.Z."/>
            <person name="Steffen D."/>
            <person name="Lovering R.C."/>
            <person name="Wheeler D.A."/>
            <person name="Worley K.C."/>
            <person name="Yuan Y."/>
            <person name="Zhang Z."/>
            <person name="Adams C.Q."/>
            <person name="Ansari-Lari M.A."/>
            <person name="Ayele M."/>
            <person name="Brown M.J."/>
            <person name="Chen G."/>
            <person name="Chen Z."/>
            <person name="Clerc-Blankenburg K.P."/>
            <person name="Davis C."/>
            <person name="Delgado O."/>
            <person name="Dinh H.H."/>
            <person name="Draper H."/>
            <person name="Gonzalez-Garay M.L."/>
            <person name="Havlak P."/>
            <person name="Jackson L.R."/>
            <person name="Jacob L.S."/>
            <person name="Kelly S.H."/>
            <person name="Li L."/>
            <person name="Li Z."/>
            <person name="Liu J."/>
            <person name="Liu W."/>
            <person name="Lu J."/>
            <person name="Maheshwari M."/>
            <person name="Nguyen B.V."/>
            <person name="Okwuonu G.O."/>
            <person name="Pasternak S."/>
            <person name="Perez L.M."/>
            <person name="Plopper F.J."/>
            <person name="Santibanez J."/>
            <person name="Shen H."/>
            <person name="Tabor P.E."/>
            <person name="Verduzco D."/>
            <person name="Waldron L."/>
            <person name="Wang Q."/>
            <person name="Williams G.A."/>
            <person name="Zhang J."/>
            <person name="Zhou J."/>
            <person name="Allen C.C."/>
            <person name="Amin A.G."/>
            <person name="Anyalebechi V."/>
            <person name="Bailey M."/>
            <person name="Barbaria J.A."/>
            <person name="Bimage K.E."/>
            <person name="Bryant N.P."/>
            <person name="Burch P.E."/>
            <person name="Burkett C.E."/>
            <person name="Burrell K.L."/>
            <person name="Calderon E."/>
            <person name="Cardenas V."/>
            <person name="Carter K."/>
            <person name="Casias K."/>
            <person name="Cavazos I."/>
            <person name="Cavazos S.R."/>
            <person name="Ceasar H."/>
            <person name="Chacko J."/>
            <person name="Chan S.N."/>
            <person name="Chavez D."/>
            <person name="Christopoulos C."/>
            <person name="Chu J."/>
            <person name="Cockrell R."/>
            <person name="Cox C.D."/>
            <person name="Dang M."/>
            <person name="Dathorne S.R."/>
            <person name="David R."/>
            <person name="Davis C.M."/>
            <person name="Davy-Carroll L."/>
            <person name="Deshazo D.R."/>
            <person name="Donlin J.E."/>
            <person name="D'Souza L."/>
            <person name="Eaves K.A."/>
            <person name="Egan A."/>
            <person name="Emery-Cohen A.J."/>
            <person name="Escotto M."/>
            <person name="Flagg N."/>
            <person name="Forbes L.D."/>
            <person name="Gabisi A.M."/>
            <person name="Garza M."/>
            <person name="Hamilton C."/>
            <person name="Henderson N."/>
            <person name="Hernandez O."/>
            <person name="Hines S."/>
            <person name="Hogues M.E."/>
            <person name="Huang M."/>
            <person name="Idlebird D.G."/>
            <person name="Johnson R."/>
            <person name="Jolivet A."/>
            <person name="Jones S."/>
            <person name="Kagan R."/>
            <person name="King L.M."/>
            <person name="Leal B."/>
            <person name="Lebow H."/>
            <person name="Lee S."/>
            <person name="LeVan J.M."/>
            <person name="Lewis L.C."/>
            <person name="London P."/>
            <person name="Lorensuhewa L.M."/>
            <person name="Loulseged H."/>
            <person name="Lovett D.A."/>
            <person name="Lucier A."/>
            <person name="Lucier R.L."/>
            <person name="Ma J."/>
            <person name="Madu R.C."/>
            <person name="Mapua P."/>
            <person name="Martindale A.D."/>
            <person name="Martinez E."/>
            <person name="Massey E."/>
            <person name="Mawhiney S."/>
            <person name="Meador M.G."/>
            <person name="Mendez S."/>
            <person name="Mercado C."/>
            <person name="Mercado I.C."/>
            <person name="Merritt C.E."/>
            <person name="Miner Z.L."/>
            <person name="Minja E."/>
            <person name="Mitchell T."/>
            <person name="Mohabbat F."/>
            <person name="Mohabbat K."/>
            <person name="Montgomery B."/>
            <person name="Moore N."/>
            <person name="Morris S."/>
            <person name="Munidasa M."/>
            <person name="Ngo R.N."/>
            <person name="Nguyen N.B."/>
            <person name="Nickerson E."/>
            <person name="Nwaokelemeh O.O."/>
            <person name="Nwokenkwo S."/>
            <person name="Obregon M."/>
            <person name="Oguh M."/>
            <person name="Oragunye N."/>
            <person name="Oviedo R.J."/>
            <person name="Parish B.J."/>
            <person name="Parker D.N."/>
            <person name="Parrish J."/>
            <person name="Parks K.L."/>
            <person name="Paul H.A."/>
            <person name="Payton B.A."/>
            <person name="Perez A."/>
            <person name="Perrin W."/>
            <person name="Pickens A."/>
            <person name="Primus E.L."/>
            <person name="Pu L.L."/>
            <person name="Puazo M."/>
            <person name="Quiles M.M."/>
            <person name="Quiroz J.B."/>
            <person name="Rabata D."/>
            <person name="Reeves K."/>
            <person name="Ruiz S.J."/>
            <person name="Shao H."/>
            <person name="Sisson I."/>
            <person name="Sonaike T."/>
            <person name="Sorelle R.P."/>
            <person name="Sutton A.E."/>
            <person name="Svatek A.F."/>
            <person name="Svetz L.A."/>
            <person name="Tamerisa K.S."/>
            <person name="Taylor T.R."/>
            <person name="Teague B."/>
            <person name="Thomas N."/>
            <person name="Thorn R.D."/>
            <person name="Trejos Z.Y."/>
            <person name="Trevino B.K."/>
            <person name="Ukegbu O.N."/>
            <person name="Urban J.B."/>
            <person name="Vasquez L.I."/>
            <person name="Vera V.A."/>
            <person name="Villasana D.M."/>
            <person name="Wang L."/>
            <person name="Ward-Moore S."/>
            <person name="Warren J.T."/>
            <person name="Wei X."/>
            <person name="White F."/>
            <person name="Williamson A.L."/>
            <person name="Wleczyk R."/>
            <person name="Wooden H.S."/>
            <person name="Wooden S.H."/>
            <person name="Yen J."/>
            <person name="Yoon L."/>
            <person name="Yoon V."/>
            <person name="Zorrilla S.E."/>
            <person name="Nelson D."/>
            <person name="Kucherlapati R."/>
            <person name="Weinstock G."/>
            <person name="Gibbs R.A."/>
            <person name="null."/>
        </authorList>
    </citation>
    <scope>NUCLEOTIDE SEQUENCE [LARGE SCALE GENOMIC DNA]</scope>
</reference>
<reference evidence="2 3" key="2">
    <citation type="journal article" date="2004" name="Nature">
        <title>Finishing the euchromatic sequence of the human genome.</title>
        <authorList>
            <consortium name="International Human Genome Sequencing Consortium"/>
        </authorList>
    </citation>
    <scope>NUCLEOTIDE SEQUENCE [LARGE SCALE GENOMIC DNA]</scope>
</reference>
<accession>A0A9L9PWY3</accession>
<name>A0A9L9PWY3_HUMAN</name>
<dbReference type="GeneTree" id="ENSGT00940000156839"/>
<organism evidence="2 3">
    <name type="scientific">Homo sapiens</name>
    <name type="common">Human</name>
    <dbReference type="NCBI Taxonomy" id="9606"/>
    <lineage>
        <taxon>Eukaryota</taxon>
        <taxon>Metazoa</taxon>
        <taxon>Chordata</taxon>
        <taxon>Craniata</taxon>
        <taxon>Vertebrata</taxon>
        <taxon>Euteleostomi</taxon>
        <taxon>Mammalia</taxon>
        <taxon>Eutheria</taxon>
        <taxon>Euarchontoglires</taxon>
        <taxon>Primates</taxon>
        <taxon>Haplorrhini</taxon>
        <taxon>Catarrhini</taxon>
        <taxon>Hominidae</taxon>
        <taxon>Homo</taxon>
    </lineage>
</organism>
<reference evidence="2" key="5">
    <citation type="submission" date="2025-09" db="UniProtKB">
        <authorList>
            <consortium name="Ensembl"/>
        </authorList>
    </citation>
    <scope>IDENTIFICATION</scope>
</reference>
<dbReference type="HGNC" id="HGNC:10791">
    <property type="gene designation" value="SRSF9"/>
</dbReference>
<proteinExistence type="predicted"/>
<gene>
    <name evidence="2" type="primary">SRSF9</name>
</gene>
<dbReference type="EMBL" id="AL021546">
    <property type="status" value="NOT_ANNOTATED_CDS"/>
    <property type="molecule type" value="Genomic_DNA"/>
</dbReference>